<dbReference type="STRING" id="1330330.IX53_02045"/>
<evidence type="ECO:0000259" key="6">
    <source>
        <dbReference type="Pfam" id="PF04055"/>
    </source>
</evidence>
<dbReference type="Pfam" id="PF04055">
    <property type="entry name" value="Radical_SAM"/>
    <property type="match status" value="1"/>
</dbReference>
<evidence type="ECO:0000256" key="4">
    <source>
        <dbReference type="ARBA" id="ARBA00023014"/>
    </source>
</evidence>
<sequence length="315" mass="36155">MTYPTYLAALENGQIDELIMKLDHQVENCQLCPRKCMVNRKRKVGVCGQRNNARIAASVLHFGEEPPLVGKGGAGAVFFSGCSMKCVYCQNFGFSQLNNGKELNDIELGELFLKIQEQGGETLDLVTPTPHLPSIIRALKYAAERGFKLPLIYNTSGYEKVEILKMLEGIVDVYLADIRYTSDSIGMKYSKIPDYWTVTKRAIKEMYRQVGPFRYIDGVKRGLIVRHLVLPENLSGTEEMFEFLTFEVSLSVPISLMSQYRPVYKAMEYPEIARRISVQEYEKALELMEHYGFDGWMQHFNDDEVYRVKPLRRKI</sequence>
<dbReference type="PIRSF" id="PIRSF004869">
    <property type="entry name" value="PflX_prd"/>
    <property type="match status" value="1"/>
</dbReference>
<accession>A0A0G2Z5A3</accession>
<evidence type="ECO:0000256" key="3">
    <source>
        <dbReference type="ARBA" id="ARBA00023004"/>
    </source>
</evidence>
<dbReference type="SFLD" id="SFLDG01099">
    <property type="entry name" value="Uncharacterised_Radical_SAM_Su"/>
    <property type="match status" value="1"/>
</dbReference>
<dbReference type="OrthoDB" id="9781783at2"/>
<keyword evidence="2 5" id="KW-0479">Metal-binding</keyword>
<dbReference type="AlphaFoldDB" id="A0A0G2Z5A3"/>
<dbReference type="PANTHER" id="PTHR43075:SF1">
    <property type="entry name" value="FORMATE LYASE ACTIVATING ENZYME, PUTATIVE (AFU_ORTHOLOGUE AFUA_2G15630)-RELATED"/>
    <property type="match status" value="1"/>
</dbReference>
<dbReference type="RefSeq" id="WP_047753935.1">
    <property type="nucleotide sequence ID" value="NZ_CAJUHA010000004.1"/>
</dbReference>
<dbReference type="Proteomes" id="UP000035159">
    <property type="component" value="Chromosome"/>
</dbReference>
<keyword evidence="8" id="KW-1185">Reference proteome</keyword>
<dbReference type="PANTHER" id="PTHR43075">
    <property type="entry name" value="FORMATE LYASE ACTIVATING ENZYME, PUTATIVE (AFU_ORTHOLOGUE AFUA_2G15630)-RELATED"/>
    <property type="match status" value="1"/>
</dbReference>
<keyword evidence="1 5" id="KW-0949">S-adenosyl-L-methionine</keyword>
<evidence type="ECO:0000256" key="5">
    <source>
        <dbReference type="PIRSR" id="PIRSR004869-50"/>
    </source>
</evidence>
<dbReference type="KEGG" id="kpf:IX53_02045"/>
<proteinExistence type="predicted"/>
<dbReference type="SFLD" id="SFLDS00029">
    <property type="entry name" value="Radical_SAM"/>
    <property type="match status" value="1"/>
</dbReference>
<keyword evidence="3 5" id="KW-0408">Iron</keyword>
<comment type="cofactor">
    <cofactor evidence="5">
        <name>[4Fe-4S] cluster</name>
        <dbReference type="ChEBI" id="CHEBI:49883"/>
    </cofactor>
    <text evidence="5">Binds 1 [4Fe-4S] cluster. The cluster is coordinated with 3 cysteines and an exchangeable S-adenosyl-L-methionine.</text>
</comment>
<evidence type="ECO:0000256" key="1">
    <source>
        <dbReference type="ARBA" id="ARBA00022691"/>
    </source>
</evidence>
<dbReference type="EMBL" id="CP011232">
    <property type="protein sequence ID" value="AKI96800.1"/>
    <property type="molecule type" value="Genomic_DNA"/>
</dbReference>
<dbReference type="InterPro" id="IPR007197">
    <property type="entry name" value="rSAM"/>
</dbReference>
<dbReference type="InterPro" id="IPR013785">
    <property type="entry name" value="Aldolase_TIM"/>
</dbReference>
<dbReference type="Gene3D" id="3.20.20.70">
    <property type="entry name" value="Aldolase class I"/>
    <property type="match status" value="1"/>
</dbReference>
<name>A0A0G2Z5A3_9BACT</name>
<keyword evidence="4 5" id="KW-0411">Iron-sulfur</keyword>
<feature type="binding site" evidence="5">
    <location>
        <position position="82"/>
    </location>
    <ligand>
        <name>[4Fe-4S] cluster</name>
        <dbReference type="ChEBI" id="CHEBI:49883"/>
        <note>4Fe-4S-S-AdoMet</note>
    </ligand>
</feature>
<dbReference type="SUPFAM" id="SSF102114">
    <property type="entry name" value="Radical SAM enzymes"/>
    <property type="match status" value="1"/>
</dbReference>
<evidence type="ECO:0000313" key="7">
    <source>
        <dbReference type="EMBL" id="AKI96800.1"/>
    </source>
</evidence>
<feature type="binding site" evidence="5">
    <location>
        <position position="86"/>
    </location>
    <ligand>
        <name>[4Fe-4S] cluster</name>
        <dbReference type="ChEBI" id="CHEBI:49883"/>
        <note>4Fe-4S-S-AdoMet</note>
    </ligand>
</feature>
<feature type="binding site" evidence="5">
    <location>
        <position position="89"/>
    </location>
    <ligand>
        <name>[4Fe-4S] cluster</name>
        <dbReference type="ChEBI" id="CHEBI:49883"/>
        <note>4Fe-4S-S-AdoMet</note>
    </ligand>
</feature>
<organism evidence="7 8">
    <name type="scientific">Kosmotoga pacifica</name>
    <dbReference type="NCBI Taxonomy" id="1330330"/>
    <lineage>
        <taxon>Bacteria</taxon>
        <taxon>Thermotogati</taxon>
        <taxon>Thermotogota</taxon>
        <taxon>Thermotogae</taxon>
        <taxon>Kosmotogales</taxon>
        <taxon>Kosmotogaceae</taxon>
        <taxon>Kosmotoga</taxon>
    </lineage>
</organism>
<dbReference type="InterPro" id="IPR040085">
    <property type="entry name" value="MJ0674-like"/>
</dbReference>
<feature type="domain" description="Radical SAM core" evidence="6">
    <location>
        <begin position="78"/>
        <end position="208"/>
    </location>
</feature>
<dbReference type="GO" id="GO:0003824">
    <property type="term" value="F:catalytic activity"/>
    <property type="evidence" value="ECO:0007669"/>
    <property type="project" value="InterPro"/>
</dbReference>
<evidence type="ECO:0000313" key="8">
    <source>
        <dbReference type="Proteomes" id="UP000035159"/>
    </source>
</evidence>
<dbReference type="InterPro" id="IPR016431">
    <property type="entry name" value="Pyrv-formate_lyase-activ_prd"/>
</dbReference>
<dbReference type="PATRIC" id="fig|1330330.3.peg.419"/>
<gene>
    <name evidence="7" type="ORF">IX53_02045</name>
</gene>
<dbReference type="GO" id="GO:0046872">
    <property type="term" value="F:metal ion binding"/>
    <property type="evidence" value="ECO:0007669"/>
    <property type="project" value="UniProtKB-KW"/>
</dbReference>
<dbReference type="InterPro" id="IPR058240">
    <property type="entry name" value="rSAM_sf"/>
</dbReference>
<protein>
    <submittedName>
        <fullName evidence="7">Radical SAM protein</fullName>
    </submittedName>
</protein>
<reference evidence="7 8" key="1">
    <citation type="submission" date="2015-04" db="EMBL/GenBank/DDBJ databases">
        <title>Complete Genome Sequence of Kosmotoga pacifica SLHLJ1.</title>
        <authorList>
            <person name="Jiang L.J."/>
            <person name="Shao Z.Z."/>
            <person name="Jebbar M."/>
        </authorList>
    </citation>
    <scope>NUCLEOTIDE SEQUENCE [LARGE SCALE GENOMIC DNA]</scope>
    <source>
        <strain evidence="7 8">SLHLJ1</strain>
    </source>
</reference>
<evidence type="ECO:0000256" key="2">
    <source>
        <dbReference type="ARBA" id="ARBA00022723"/>
    </source>
</evidence>
<dbReference type="GO" id="GO:0051536">
    <property type="term" value="F:iron-sulfur cluster binding"/>
    <property type="evidence" value="ECO:0007669"/>
    <property type="project" value="UniProtKB-KW"/>
</dbReference>